<dbReference type="EMBL" id="PXWG01000065">
    <property type="protein sequence ID" value="PSJ26643.1"/>
    <property type="molecule type" value="Genomic_DNA"/>
</dbReference>
<feature type="region of interest" description="Disordered" evidence="1">
    <location>
        <begin position="1"/>
        <end position="29"/>
    </location>
</feature>
<evidence type="ECO:0000256" key="1">
    <source>
        <dbReference type="SAM" id="MobiDB-lite"/>
    </source>
</evidence>
<keyword evidence="3" id="KW-1185">Reference proteome</keyword>
<reference evidence="2 3" key="1">
    <citation type="submission" date="2018-03" db="EMBL/GenBank/DDBJ databases">
        <title>Chitinolytic properties of Streptosporangium nondiastaticum TBG75A20.</title>
        <authorList>
            <person name="Gayathri V."/>
            <person name="Shiburaj S."/>
        </authorList>
    </citation>
    <scope>NUCLEOTIDE SEQUENCE [LARGE SCALE GENOMIC DNA]</scope>
    <source>
        <strain evidence="2 3">TBG75A20</strain>
    </source>
</reference>
<protein>
    <submittedName>
        <fullName evidence="2">Uncharacterized protein</fullName>
    </submittedName>
</protein>
<sequence>MGSNRCSAKTGCAGSASPGSDRTGLPSMNDSARSAYAFLNASSVKTSSAALQGVTDQSSPLQSKPGGGVRRP</sequence>
<comment type="caution">
    <text evidence="2">The sequence shown here is derived from an EMBL/GenBank/DDBJ whole genome shotgun (WGS) entry which is preliminary data.</text>
</comment>
<accession>A0A9X7JMX3</accession>
<proteinExistence type="predicted"/>
<gene>
    <name evidence="2" type="ORF">B7P34_21895</name>
</gene>
<evidence type="ECO:0000313" key="2">
    <source>
        <dbReference type="EMBL" id="PSJ26643.1"/>
    </source>
</evidence>
<dbReference type="Proteomes" id="UP000242427">
    <property type="component" value="Unassembled WGS sequence"/>
</dbReference>
<name>A0A9X7JMX3_9ACTN</name>
<feature type="region of interest" description="Disordered" evidence="1">
    <location>
        <begin position="47"/>
        <end position="72"/>
    </location>
</feature>
<organism evidence="2 3">
    <name type="scientific">Streptosporangium nondiastaticum</name>
    <dbReference type="NCBI Taxonomy" id="35764"/>
    <lineage>
        <taxon>Bacteria</taxon>
        <taxon>Bacillati</taxon>
        <taxon>Actinomycetota</taxon>
        <taxon>Actinomycetes</taxon>
        <taxon>Streptosporangiales</taxon>
        <taxon>Streptosporangiaceae</taxon>
        <taxon>Streptosporangium</taxon>
    </lineage>
</organism>
<evidence type="ECO:0000313" key="3">
    <source>
        <dbReference type="Proteomes" id="UP000242427"/>
    </source>
</evidence>
<feature type="compositionally biased region" description="Polar residues" evidence="1">
    <location>
        <begin position="47"/>
        <end position="62"/>
    </location>
</feature>
<dbReference type="AlphaFoldDB" id="A0A9X7JMX3"/>